<proteinExistence type="predicted"/>
<keyword evidence="2" id="KW-1185">Reference proteome</keyword>
<dbReference type="Pfam" id="PF06293">
    <property type="entry name" value="Kdo"/>
    <property type="match status" value="1"/>
</dbReference>
<dbReference type="RefSeq" id="WP_166945580.1">
    <property type="nucleotide sequence ID" value="NZ_JAARLZ010000001.1"/>
</dbReference>
<reference evidence="1 2" key="1">
    <citation type="submission" date="2020-03" db="EMBL/GenBank/DDBJ databases">
        <authorList>
            <person name="Lai Q."/>
        </authorList>
    </citation>
    <scope>NUCLEOTIDE SEQUENCE [LARGE SCALE GENOMIC DNA]</scope>
    <source>
        <strain evidence="1 2">CCUG 25036</strain>
    </source>
</reference>
<dbReference type="AlphaFoldDB" id="A0A7X5ZGN7"/>
<protein>
    <submittedName>
        <fullName evidence="1">InaA protein</fullName>
    </submittedName>
</protein>
<gene>
    <name evidence="1" type="ORF">HBF25_00615</name>
</gene>
<organism evidence="1 2">
    <name type="scientific">Luteibacter anthropi</name>
    <dbReference type="NCBI Taxonomy" id="564369"/>
    <lineage>
        <taxon>Bacteria</taxon>
        <taxon>Pseudomonadati</taxon>
        <taxon>Pseudomonadota</taxon>
        <taxon>Gammaproteobacteria</taxon>
        <taxon>Lysobacterales</taxon>
        <taxon>Rhodanobacteraceae</taxon>
        <taxon>Luteibacter</taxon>
    </lineage>
</organism>
<accession>A0A7X5ZGN7</accession>
<comment type="caution">
    <text evidence="1">The sequence shown here is derived from an EMBL/GenBank/DDBJ whole genome shotgun (WGS) entry which is preliminary data.</text>
</comment>
<dbReference type="Proteomes" id="UP000490980">
    <property type="component" value="Unassembled WGS sequence"/>
</dbReference>
<dbReference type="SUPFAM" id="SSF56112">
    <property type="entry name" value="Protein kinase-like (PK-like)"/>
    <property type="match status" value="1"/>
</dbReference>
<evidence type="ECO:0000313" key="2">
    <source>
        <dbReference type="Proteomes" id="UP000490980"/>
    </source>
</evidence>
<evidence type="ECO:0000313" key="1">
    <source>
        <dbReference type="EMBL" id="NII04881.1"/>
    </source>
</evidence>
<dbReference type="InterPro" id="IPR011009">
    <property type="entry name" value="Kinase-like_dom_sf"/>
</dbReference>
<name>A0A7X5ZGN7_9GAMM</name>
<dbReference type="EMBL" id="JAARLZ010000001">
    <property type="protein sequence ID" value="NII04881.1"/>
    <property type="molecule type" value="Genomic_DNA"/>
</dbReference>
<sequence length="232" mass="26961">MVQGIPADIWWNDEGELVEPANQGRGGTSWVKRRTIHGAGTFYVKRQRGYLYRSLRHPFGRPTALREMLAMRALRKLGIATPEVAYFDMRYRDGAWEAVLVTHALEGYVSLQDGLLSARWRHAQKEAILRLLTDATEILHRARRRHGHLYPKEIFVDDRGTQPRLCFLDLELSRRQFRVRDAAESDLRHLLPSLRNLGVEAPLCQAMVDHYRRNGIALRDERIAPRARQRAY</sequence>